<dbReference type="PANTHER" id="PTHR15494:SF0">
    <property type="entry name" value="CALCIUM-BINDING TYROSINE PHOSPHORYLATION-REGULATED PROTEIN"/>
    <property type="match status" value="1"/>
</dbReference>
<protein>
    <submittedName>
        <fullName evidence="2">CABYR protein</fullName>
    </submittedName>
</protein>
<proteinExistence type="predicted"/>
<dbReference type="SUPFAM" id="SSF47391">
    <property type="entry name" value="Dimerization-anchoring domain of cAMP-dependent PK regulatory subunit"/>
    <property type="match status" value="1"/>
</dbReference>
<feature type="region of interest" description="Disordered" evidence="1">
    <location>
        <begin position="103"/>
        <end position="129"/>
    </location>
</feature>
<name>A0A7K9CN50_9PICI</name>
<dbReference type="GO" id="GO:0048240">
    <property type="term" value="P:sperm capacitation"/>
    <property type="evidence" value="ECO:0007669"/>
    <property type="project" value="InterPro"/>
</dbReference>
<evidence type="ECO:0000256" key="1">
    <source>
        <dbReference type="SAM" id="MobiDB-lite"/>
    </source>
</evidence>
<dbReference type="Proteomes" id="UP000574528">
    <property type="component" value="Unassembled WGS sequence"/>
</dbReference>
<sequence length="213" mass="22621">EEMSVTQTRLVVPYGLTTLLEGVSRAAVVNHPEDIADFFTLYFQGLAAFRRGFCAHVLPSVPLADAVSEGGEELSETSVPCEDWQRDKCTDTEEDQLLEEHDTHYSSTVPQHPSSSSSFAESTISPASKGAETPMGAVLAYVPAEPAMLATHLLGNRSSSCSLRDVATSVQTLPTTSQASEDECMPGGGSEAASDISHLSLRDAATSVQTLPM</sequence>
<keyword evidence="3" id="KW-1185">Reference proteome</keyword>
<comment type="caution">
    <text evidence="2">The sequence shown here is derived from an EMBL/GenBank/DDBJ whole genome shotgun (WGS) entry which is preliminary data.</text>
</comment>
<dbReference type="GO" id="GO:0005509">
    <property type="term" value="F:calcium ion binding"/>
    <property type="evidence" value="ECO:0007669"/>
    <property type="project" value="InterPro"/>
</dbReference>
<dbReference type="OrthoDB" id="252964at2759"/>
<dbReference type="GO" id="GO:0035686">
    <property type="term" value="C:sperm fibrous sheath"/>
    <property type="evidence" value="ECO:0007669"/>
    <property type="project" value="TreeGrafter"/>
</dbReference>
<dbReference type="InterPro" id="IPR047579">
    <property type="entry name" value="DD_CABYR_SP17"/>
</dbReference>
<organism evidence="2 3">
    <name type="scientific">Psilopogon haemacephalus</name>
    <name type="common">coppersmith barbet</name>
    <dbReference type="NCBI Taxonomy" id="2585815"/>
    <lineage>
        <taxon>Eukaryota</taxon>
        <taxon>Metazoa</taxon>
        <taxon>Chordata</taxon>
        <taxon>Craniata</taxon>
        <taxon>Vertebrata</taxon>
        <taxon>Euteleostomi</taxon>
        <taxon>Archelosauria</taxon>
        <taxon>Archosauria</taxon>
        <taxon>Dinosauria</taxon>
        <taxon>Saurischia</taxon>
        <taxon>Theropoda</taxon>
        <taxon>Coelurosauria</taxon>
        <taxon>Aves</taxon>
        <taxon>Neognathae</taxon>
        <taxon>Neoaves</taxon>
        <taxon>Telluraves</taxon>
        <taxon>Coraciimorphae</taxon>
        <taxon>Piciformes</taxon>
        <taxon>Megalaimidae</taxon>
        <taxon>Psilopogon</taxon>
    </lineage>
</organism>
<feature type="non-terminal residue" evidence="2">
    <location>
        <position position="1"/>
    </location>
</feature>
<dbReference type="EMBL" id="VWZI01023254">
    <property type="protein sequence ID" value="NXG53557.1"/>
    <property type="molecule type" value="Genomic_DNA"/>
</dbReference>
<dbReference type="Gene3D" id="1.20.890.10">
    <property type="entry name" value="cAMP-dependent protein kinase regulatory subunit, dimerization-anchoring domain"/>
    <property type="match status" value="1"/>
</dbReference>
<evidence type="ECO:0000313" key="2">
    <source>
        <dbReference type="EMBL" id="NXG53557.1"/>
    </source>
</evidence>
<dbReference type="GO" id="GO:0005737">
    <property type="term" value="C:cytoplasm"/>
    <property type="evidence" value="ECO:0007669"/>
    <property type="project" value="TreeGrafter"/>
</dbReference>
<dbReference type="PANTHER" id="PTHR15494">
    <property type="entry name" value="CALCIUM-BINDING TYROSINE PHOSPHORYLATION-REGULATED PROTEIN"/>
    <property type="match status" value="1"/>
</dbReference>
<dbReference type="AlphaFoldDB" id="A0A7K9CN50"/>
<gene>
    <name evidence="2" type="primary">Cabyr</name>
    <name evidence="2" type="ORF">PSIHAE_R14971</name>
</gene>
<evidence type="ECO:0000313" key="3">
    <source>
        <dbReference type="Proteomes" id="UP000574528"/>
    </source>
</evidence>
<dbReference type="CDD" id="cd12100">
    <property type="entry name" value="DD_CABYR_SP17"/>
    <property type="match status" value="1"/>
</dbReference>
<dbReference type="InterPro" id="IPR038848">
    <property type="entry name" value="CABYR"/>
</dbReference>
<feature type="region of interest" description="Disordered" evidence="1">
    <location>
        <begin position="172"/>
        <end position="196"/>
    </location>
</feature>
<reference evidence="2 3" key="1">
    <citation type="submission" date="2019-09" db="EMBL/GenBank/DDBJ databases">
        <title>Bird 10,000 Genomes (B10K) Project - Family phase.</title>
        <authorList>
            <person name="Zhang G."/>
        </authorList>
    </citation>
    <scope>NUCLEOTIDE SEQUENCE [LARGE SCALE GENOMIC DNA]</scope>
    <source>
        <strain evidence="2">B10K-DU-001-24</strain>
        <tissue evidence="2">Muscle</tissue>
    </source>
</reference>
<accession>A0A7K9CN50</accession>
<feature type="non-terminal residue" evidence="2">
    <location>
        <position position="213"/>
    </location>
</feature>
<feature type="compositionally biased region" description="Low complexity" evidence="1">
    <location>
        <begin position="106"/>
        <end position="128"/>
    </location>
</feature>